<feature type="region of interest" description="Disordered" evidence="2">
    <location>
        <begin position="1"/>
        <end position="30"/>
    </location>
</feature>
<dbReference type="InterPro" id="IPR011598">
    <property type="entry name" value="bHLH_dom"/>
</dbReference>
<organism evidence="4 5">
    <name type="scientific">Phaeomoniella chlamydospora</name>
    <name type="common">Phaeoacremonium chlamydosporum</name>
    <dbReference type="NCBI Taxonomy" id="158046"/>
    <lineage>
        <taxon>Eukaryota</taxon>
        <taxon>Fungi</taxon>
        <taxon>Dikarya</taxon>
        <taxon>Ascomycota</taxon>
        <taxon>Pezizomycotina</taxon>
        <taxon>Eurotiomycetes</taxon>
        <taxon>Chaetothyriomycetidae</taxon>
        <taxon>Phaeomoniellales</taxon>
        <taxon>Phaeomoniellaceae</taxon>
        <taxon>Phaeomoniella</taxon>
    </lineage>
</organism>
<dbReference type="Proteomes" id="UP000053317">
    <property type="component" value="Unassembled WGS sequence"/>
</dbReference>
<dbReference type="Pfam" id="PF00010">
    <property type="entry name" value="HLH"/>
    <property type="match status" value="1"/>
</dbReference>
<reference evidence="4 5" key="2">
    <citation type="submission" date="2015-05" db="EMBL/GenBank/DDBJ databases">
        <authorList>
            <person name="Morales-Cruz A."/>
            <person name="Amrine K.C."/>
            <person name="Cantu D."/>
        </authorList>
    </citation>
    <scope>NUCLEOTIDE SEQUENCE [LARGE SCALE GENOMIC DNA]</scope>
    <source>
        <strain evidence="4">UCRPC4</strain>
    </source>
</reference>
<dbReference type="GO" id="GO:0046983">
    <property type="term" value="F:protein dimerization activity"/>
    <property type="evidence" value="ECO:0007669"/>
    <property type="project" value="InterPro"/>
</dbReference>
<evidence type="ECO:0000313" key="4">
    <source>
        <dbReference type="EMBL" id="KKY16854.1"/>
    </source>
</evidence>
<feature type="region of interest" description="Disordered" evidence="2">
    <location>
        <begin position="152"/>
        <end position="179"/>
    </location>
</feature>
<dbReference type="SUPFAM" id="SSF47459">
    <property type="entry name" value="HLH, helix-loop-helix DNA-binding domain"/>
    <property type="match status" value="1"/>
</dbReference>
<dbReference type="AlphaFoldDB" id="A0A0G2E2A4"/>
<dbReference type="InterPro" id="IPR036638">
    <property type="entry name" value="HLH_DNA-bd_sf"/>
</dbReference>
<evidence type="ECO:0000259" key="3">
    <source>
        <dbReference type="PROSITE" id="PS50888"/>
    </source>
</evidence>
<gene>
    <name evidence="4" type="ORF">UCRPC4_g05812</name>
</gene>
<protein>
    <submittedName>
        <fullName evidence="4">Putative basic helix-loop-helix dimerization region bhlh</fullName>
    </submittedName>
</protein>
<feature type="coiled-coil region" evidence="1">
    <location>
        <begin position="88"/>
        <end position="122"/>
    </location>
</feature>
<dbReference type="EMBL" id="LCWF01000155">
    <property type="protein sequence ID" value="KKY16854.1"/>
    <property type="molecule type" value="Genomic_DNA"/>
</dbReference>
<dbReference type="SMART" id="SM00353">
    <property type="entry name" value="HLH"/>
    <property type="match status" value="1"/>
</dbReference>
<keyword evidence="1" id="KW-0175">Coiled coil</keyword>
<evidence type="ECO:0000256" key="1">
    <source>
        <dbReference type="SAM" id="Coils"/>
    </source>
</evidence>
<proteinExistence type="predicted"/>
<feature type="domain" description="BHLH" evidence="3">
    <location>
        <begin position="37"/>
        <end position="91"/>
    </location>
</feature>
<name>A0A0G2E2A4_PHACM</name>
<comment type="caution">
    <text evidence="4">The sequence shown here is derived from an EMBL/GenBank/DDBJ whole genome shotgun (WGS) entry which is preliminary data.</text>
</comment>
<evidence type="ECO:0000256" key="2">
    <source>
        <dbReference type="SAM" id="MobiDB-lite"/>
    </source>
</evidence>
<dbReference type="PROSITE" id="PS50888">
    <property type="entry name" value="BHLH"/>
    <property type="match status" value="1"/>
</dbReference>
<evidence type="ECO:0000313" key="5">
    <source>
        <dbReference type="Proteomes" id="UP000053317"/>
    </source>
</evidence>
<sequence length="195" mass="22024">MTTTISAERPALRRDSSSMSGAGKKAVKKRVRNFTENDRAAHRVFEKGRREHFKEKLIELARLIPDLAETDSRRLSKHVVIDESIKRHKRLKSRCDTAVREIKALRQERDDLLKEVNIWRRGYGPPGTVSLQARPQDKAVSDLFAIEQESFGSFTEGFGDDTKADDEDGSPSDYHDIEAPIPQGAIGICSVSEFQ</sequence>
<keyword evidence="5" id="KW-1185">Reference proteome</keyword>
<accession>A0A0G2E2A4</accession>
<dbReference type="OrthoDB" id="8964853at2759"/>
<reference evidence="4 5" key="1">
    <citation type="submission" date="2015-05" db="EMBL/GenBank/DDBJ databases">
        <title>Distinctive expansion of gene families associated with plant cell wall degradation and secondary metabolism in the genomes of grapevine trunk pathogens.</title>
        <authorList>
            <person name="Lawrence D.P."/>
            <person name="Travadon R."/>
            <person name="Rolshausen P.E."/>
            <person name="Baumgartner K."/>
        </authorList>
    </citation>
    <scope>NUCLEOTIDE SEQUENCE [LARGE SCALE GENOMIC DNA]</scope>
    <source>
        <strain evidence="4">UCRPC4</strain>
    </source>
</reference>
<dbReference type="Gene3D" id="4.10.280.10">
    <property type="entry name" value="Helix-loop-helix DNA-binding domain"/>
    <property type="match status" value="1"/>
</dbReference>